<feature type="compositionally biased region" description="Basic and acidic residues" evidence="1">
    <location>
        <begin position="516"/>
        <end position="526"/>
    </location>
</feature>
<dbReference type="EMBL" id="KE652235">
    <property type="protein sequence ID" value="EQL03105.1"/>
    <property type="molecule type" value="Genomic_DNA"/>
</dbReference>
<feature type="region of interest" description="Disordered" evidence="1">
    <location>
        <begin position="341"/>
        <end position="530"/>
    </location>
</feature>
<name>T5ACD8_OPHSC</name>
<reference evidence="2 3" key="1">
    <citation type="journal article" date="2013" name="Chin. Sci. Bull.">
        <title>Genome survey uncovers the secrets of sex and lifestyle in caterpillar fungus.</title>
        <authorList>
            <person name="Hu X."/>
            <person name="Zhang Y."/>
            <person name="Xiao G."/>
            <person name="Zheng P."/>
            <person name="Xia Y."/>
            <person name="Zhang X."/>
            <person name="St Leger R.J."/>
            <person name="Liu X."/>
            <person name="Wang C."/>
        </authorList>
    </citation>
    <scope>NUCLEOTIDE SEQUENCE [LARGE SCALE GENOMIC DNA]</scope>
    <source>
        <strain evidence="3">Co18 / CGMCC 3.14243</strain>
        <tissue evidence="2">Fruit-body</tissue>
    </source>
</reference>
<evidence type="ECO:0000256" key="1">
    <source>
        <dbReference type="SAM" id="MobiDB-lite"/>
    </source>
</evidence>
<feature type="compositionally biased region" description="Polar residues" evidence="1">
    <location>
        <begin position="417"/>
        <end position="427"/>
    </location>
</feature>
<dbReference type="Proteomes" id="UP000019374">
    <property type="component" value="Unassembled WGS sequence"/>
</dbReference>
<organism evidence="2 3">
    <name type="scientific">Ophiocordyceps sinensis (strain Co18 / CGMCC 3.14243)</name>
    <name type="common">Yarsagumba caterpillar fungus</name>
    <name type="synonym">Hirsutella sinensis</name>
    <dbReference type="NCBI Taxonomy" id="911162"/>
    <lineage>
        <taxon>Eukaryota</taxon>
        <taxon>Fungi</taxon>
        <taxon>Dikarya</taxon>
        <taxon>Ascomycota</taxon>
        <taxon>Pezizomycotina</taxon>
        <taxon>Sordariomycetes</taxon>
        <taxon>Hypocreomycetidae</taxon>
        <taxon>Hypocreales</taxon>
        <taxon>Ophiocordycipitaceae</taxon>
        <taxon>Ophiocordyceps</taxon>
    </lineage>
</organism>
<accession>T5ACD8</accession>
<feature type="compositionally biased region" description="Low complexity" evidence="1">
    <location>
        <begin position="443"/>
        <end position="459"/>
    </location>
</feature>
<protein>
    <submittedName>
        <fullName evidence="2">Uncharacterized protein</fullName>
    </submittedName>
</protein>
<dbReference type="HOGENOM" id="CLU_510169_0_0_1"/>
<sequence length="627" mass="69329">MSRPASPVSACLLKRLEVRDGTQTRLYEAGQFAGGMTLTLDCHRSRDTGRDSLMLLIHCALREMLSIRISDLLRDPRRVTDAITADRAALRLVVSVPAQHHEILATFEDARDFSLSICMLRKSGFAIRDQPGPRQFSSPPTCSGTWRISDLLRDPRRVTDAITADRAALRLVVSVPAQHHEILATFEDARDFSLSICMLRKSGFAIRDQPGPRQFSSPPREQLAHDQPAISLGPRLSSVTPIPGLNMDHGPEHRNRWAFTSLLSSNNLSPFPSQPPLAAEPTRRHVQKPDAFASPLVNDAPHFPKRGVASDEASQLLNPYNLFLSKYGGDLHRPRVSSPLRNSFSPDGHVIPGSGPPACPAPMAGHPLILGSQSPSEWRAHEDFCEPGTRPSPQSRDKPTDLTQAGTPPTMFEEEQGQTSKAVSSFRNHMPQRRHLPFAQIKAPAPRRSSSAGSNNPRGTNRHRAVPPQDFGYQPELGKEHKDHRDESRRTTSSPCVYGEPPCVYGEPPSQSARSTDQDSSNHDEVLATDPSLSCSEQAVSWRLPQPDVVAQPDVVVADPLVIRQLNSTTSGLLEQYKADVSRGCDEGVCAQFYMERMQSCRREFWLCQLMDARRQGMAGLVSHAWL</sequence>
<evidence type="ECO:0000313" key="3">
    <source>
        <dbReference type="Proteomes" id="UP000019374"/>
    </source>
</evidence>
<feature type="compositionally biased region" description="Basic and acidic residues" evidence="1">
    <location>
        <begin position="477"/>
        <end position="490"/>
    </location>
</feature>
<dbReference type="eggNOG" id="ENOG502RM1S">
    <property type="taxonomic scope" value="Eukaryota"/>
</dbReference>
<gene>
    <name evidence="2" type="ORF">OCS_01176</name>
</gene>
<dbReference type="OrthoDB" id="5142910at2759"/>
<evidence type="ECO:0000313" key="2">
    <source>
        <dbReference type="EMBL" id="EQL03105.1"/>
    </source>
</evidence>
<dbReference type="AlphaFoldDB" id="T5ACD8"/>
<proteinExistence type="predicted"/>